<name>A0A6I8T6A7_AEDAE</name>
<evidence type="ECO:0000313" key="1">
    <source>
        <dbReference type="EnsemblMetazoa" id="AAEL003551-PB"/>
    </source>
</evidence>
<dbReference type="InParanoid" id="A0A6I8T6A7"/>
<dbReference type="AlphaFoldDB" id="A0A6I8T6A7"/>
<gene>
    <name evidence="1" type="primary">5578489</name>
</gene>
<reference evidence="1" key="2">
    <citation type="submission" date="2020-05" db="UniProtKB">
        <authorList>
            <consortium name="EnsemblMetazoa"/>
        </authorList>
    </citation>
    <scope>IDENTIFICATION</scope>
    <source>
        <strain evidence="1">LVP_AGWG</strain>
    </source>
</reference>
<keyword evidence="2" id="KW-1185">Reference proteome</keyword>
<evidence type="ECO:0000313" key="2">
    <source>
        <dbReference type="Proteomes" id="UP000008820"/>
    </source>
</evidence>
<dbReference type="Proteomes" id="UP000008820">
    <property type="component" value="Chromosome 2"/>
</dbReference>
<dbReference type="FunCoup" id="A0A6I8T6A7">
    <property type="interactions" value="1"/>
</dbReference>
<reference evidence="1 2" key="1">
    <citation type="submission" date="2017-06" db="EMBL/GenBank/DDBJ databases">
        <title>Aedes aegypti genome working group (AGWG) sequencing and assembly.</title>
        <authorList>
            <consortium name="Aedes aegypti Genome Working Group (AGWG)"/>
            <person name="Matthews B.J."/>
        </authorList>
    </citation>
    <scope>NUCLEOTIDE SEQUENCE [LARGE SCALE GENOMIC DNA]</scope>
    <source>
        <strain evidence="1 2">LVP_AGWG</strain>
    </source>
</reference>
<dbReference type="OrthoDB" id="8173223at2759"/>
<organism evidence="1 2">
    <name type="scientific">Aedes aegypti</name>
    <name type="common">Yellowfever mosquito</name>
    <name type="synonym">Culex aegypti</name>
    <dbReference type="NCBI Taxonomy" id="7159"/>
    <lineage>
        <taxon>Eukaryota</taxon>
        <taxon>Metazoa</taxon>
        <taxon>Ecdysozoa</taxon>
        <taxon>Arthropoda</taxon>
        <taxon>Hexapoda</taxon>
        <taxon>Insecta</taxon>
        <taxon>Pterygota</taxon>
        <taxon>Neoptera</taxon>
        <taxon>Endopterygota</taxon>
        <taxon>Diptera</taxon>
        <taxon>Nematocera</taxon>
        <taxon>Culicoidea</taxon>
        <taxon>Culicidae</taxon>
        <taxon>Culicinae</taxon>
        <taxon>Aedini</taxon>
        <taxon>Aedes</taxon>
        <taxon>Stegomyia</taxon>
    </lineage>
</organism>
<dbReference type="EnsemblMetazoa" id="AAEL003551-RB">
    <property type="protein sequence ID" value="AAEL003551-PB"/>
    <property type="gene ID" value="AAEL003551"/>
</dbReference>
<proteinExistence type="predicted"/>
<sequence length="201" mass="21577">MLWKIFSLLIAHVLSLEAAAITQDTFIAPTQENPASSTQSLNVLASTGKSNDSTRKSVVVNWKLTCQHLCGEGYGGPPCGFFCLHRQNVTDNSSRIKLNNEGHAEICPTLCRNGLGAAKCHCNPMTSSDIVHDRNSVCTTFCSVANIQLEGCSACAGEAFSDPNSASDVQTTTPNWDELCTLWCRMGEGGTLCNCDLPPFV</sequence>
<protein>
    <submittedName>
        <fullName evidence="1">Uncharacterized protein</fullName>
    </submittedName>
</protein>
<accession>A0A6I8T6A7</accession>